<evidence type="ECO:0000313" key="3">
    <source>
        <dbReference type="EMBL" id="SMC41621.1"/>
    </source>
</evidence>
<dbReference type="Pfam" id="PF03602">
    <property type="entry name" value="Cons_hypoth95"/>
    <property type="match status" value="1"/>
</dbReference>
<name>A0A1W1Z0K8_9FIRM</name>
<dbReference type="RefSeq" id="WP_084233417.1">
    <property type="nucleotide sequence ID" value="NZ_FWXW01000001.1"/>
</dbReference>
<keyword evidence="4" id="KW-1185">Reference proteome</keyword>
<dbReference type="EMBL" id="FWXW01000001">
    <property type="protein sequence ID" value="SMC41621.1"/>
    <property type="molecule type" value="Genomic_DNA"/>
</dbReference>
<organism evidence="3 4">
    <name type="scientific">Papillibacter cinnamivorans DSM 12816</name>
    <dbReference type="NCBI Taxonomy" id="1122930"/>
    <lineage>
        <taxon>Bacteria</taxon>
        <taxon>Bacillati</taxon>
        <taxon>Bacillota</taxon>
        <taxon>Clostridia</taxon>
        <taxon>Eubacteriales</taxon>
        <taxon>Oscillospiraceae</taxon>
        <taxon>Papillibacter</taxon>
    </lineage>
</organism>
<dbReference type="InterPro" id="IPR002052">
    <property type="entry name" value="DNA_methylase_N6_adenine_CS"/>
</dbReference>
<dbReference type="AlphaFoldDB" id="A0A1W1Z0K8"/>
<dbReference type="GO" id="GO:0031167">
    <property type="term" value="P:rRNA methylation"/>
    <property type="evidence" value="ECO:0007669"/>
    <property type="project" value="InterPro"/>
</dbReference>
<keyword evidence="2 3" id="KW-0808">Transferase</keyword>
<dbReference type="OrthoDB" id="9803017at2"/>
<evidence type="ECO:0000256" key="1">
    <source>
        <dbReference type="ARBA" id="ARBA00022603"/>
    </source>
</evidence>
<dbReference type="GO" id="GO:0008168">
    <property type="term" value="F:methyltransferase activity"/>
    <property type="evidence" value="ECO:0007669"/>
    <property type="project" value="UniProtKB-KW"/>
</dbReference>
<evidence type="ECO:0000313" key="4">
    <source>
        <dbReference type="Proteomes" id="UP000192790"/>
    </source>
</evidence>
<dbReference type="PIRSF" id="PIRSF004553">
    <property type="entry name" value="CHP00095"/>
    <property type="match status" value="1"/>
</dbReference>
<evidence type="ECO:0000256" key="2">
    <source>
        <dbReference type="ARBA" id="ARBA00022679"/>
    </source>
</evidence>
<dbReference type="Gene3D" id="3.40.50.150">
    <property type="entry name" value="Vaccinia Virus protein VP39"/>
    <property type="match status" value="1"/>
</dbReference>
<sequence>MRVITGTARGRKLKALQGNETRPTADRVKEAVFSVIQFDVEGRRVLDLFAGSGQMGIEALSRGASSAVFVDMSPQAAAVIRENLSAAGFTRNSRLVTADGIGFLSSAKEQFDLIFLDPPYATKLINQALKLIEGFDILAKDGIIICESDVKSPEPEAPSPLRLHREYRYGRTKIRFYTKG</sequence>
<accession>A0A1W1Z0K8</accession>
<reference evidence="3 4" key="1">
    <citation type="submission" date="2017-04" db="EMBL/GenBank/DDBJ databases">
        <authorList>
            <person name="Afonso C.L."/>
            <person name="Miller P.J."/>
            <person name="Scott M.A."/>
            <person name="Spackman E."/>
            <person name="Goraichik I."/>
            <person name="Dimitrov K.M."/>
            <person name="Suarez D.L."/>
            <person name="Swayne D.E."/>
        </authorList>
    </citation>
    <scope>NUCLEOTIDE SEQUENCE [LARGE SCALE GENOMIC DNA]</scope>
    <source>
        <strain evidence="3 4">DSM 12816</strain>
    </source>
</reference>
<dbReference type="PANTHER" id="PTHR43542">
    <property type="entry name" value="METHYLTRANSFERASE"/>
    <property type="match status" value="1"/>
</dbReference>
<dbReference type="InterPro" id="IPR004398">
    <property type="entry name" value="RNA_MeTrfase_RsmD"/>
</dbReference>
<dbReference type="CDD" id="cd02440">
    <property type="entry name" value="AdoMet_MTases"/>
    <property type="match status" value="1"/>
</dbReference>
<dbReference type="NCBIfam" id="TIGR00095">
    <property type="entry name" value="16S rRNA (guanine(966)-N(2))-methyltransferase RsmD"/>
    <property type="match status" value="1"/>
</dbReference>
<dbReference type="Proteomes" id="UP000192790">
    <property type="component" value="Unassembled WGS sequence"/>
</dbReference>
<protein>
    <submittedName>
        <fullName evidence="3">16S rRNA (Guanine(966)-N(2))-methyltransferase RsmD</fullName>
    </submittedName>
</protein>
<gene>
    <name evidence="3" type="ORF">SAMN02745168_0812</name>
</gene>
<proteinExistence type="predicted"/>
<dbReference type="STRING" id="1122930.SAMN02745168_0812"/>
<dbReference type="InterPro" id="IPR029063">
    <property type="entry name" value="SAM-dependent_MTases_sf"/>
</dbReference>
<dbReference type="PROSITE" id="PS00092">
    <property type="entry name" value="N6_MTASE"/>
    <property type="match status" value="1"/>
</dbReference>
<dbReference type="GO" id="GO:0003676">
    <property type="term" value="F:nucleic acid binding"/>
    <property type="evidence" value="ECO:0007669"/>
    <property type="project" value="InterPro"/>
</dbReference>
<dbReference type="SUPFAM" id="SSF53335">
    <property type="entry name" value="S-adenosyl-L-methionine-dependent methyltransferases"/>
    <property type="match status" value="1"/>
</dbReference>
<dbReference type="PANTHER" id="PTHR43542:SF1">
    <property type="entry name" value="METHYLTRANSFERASE"/>
    <property type="match status" value="1"/>
</dbReference>
<keyword evidence="1 3" id="KW-0489">Methyltransferase</keyword>